<feature type="domain" description="DDE Tnp4" evidence="9">
    <location>
        <begin position="169"/>
        <end position="321"/>
    </location>
</feature>
<dbReference type="GO" id="GO:0046872">
    <property type="term" value="F:metal ion binding"/>
    <property type="evidence" value="ECO:0007669"/>
    <property type="project" value="UniProtKB-KW"/>
</dbReference>
<evidence type="ECO:0000256" key="8">
    <source>
        <dbReference type="SAM" id="MobiDB-lite"/>
    </source>
</evidence>
<organism evidence="10 11">
    <name type="scientific">Aquatica leii</name>
    <dbReference type="NCBI Taxonomy" id="1421715"/>
    <lineage>
        <taxon>Eukaryota</taxon>
        <taxon>Metazoa</taxon>
        <taxon>Ecdysozoa</taxon>
        <taxon>Arthropoda</taxon>
        <taxon>Hexapoda</taxon>
        <taxon>Insecta</taxon>
        <taxon>Pterygota</taxon>
        <taxon>Neoptera</taxon>
        <taxon>Endopterygota</taxon>
        <taxon>Coleoptera</taxon>
        <taxon>Polyphaga</taxon>
        <taxon>Elateriformia</taxon>
        <taxon>Elateroidea</taxon>
        <taxon>Lampyridae</taxon>
        <taxon>Luciolinae</taxon>
        <taxon>Aquatica</taxon>
    </lineage>
</organism>
<keyword evidence="5" id="KW-0479">Metal-binding</keyword>
<dbReference type="AlphaFoldDB" id="A0AAN7P4B1"/>
<keyword evidence="7" id="KW-0539">Nucleus</keyword>
<dbReference type="PANTHER" id="PTHR22930">
    <property type="match status" value="1"/>
</dbReference>
<evidence type="ECO:0000256" key="1">
    <source>
        <dbReference type="ARBA" id="ARBA00001968"/>
    </source>
</evidence>
<feature type="region of interest" description="Disordered" evidence="8">
    <location>
        <begin position="334"/>
        <end position="357"/>
    </location>
</feature>
<keyword evidence="6" id="KW-0378">Hydrolase</keyword>
<dbReference type="GO" id="GO:0016787">
    <property type="term" value="F:hydrolase activity"/>
    <property type="evidence" value="ECO:0007669"/>
    <property type="project" value="UniProtKB-KW"/>
</dbReference>
<evidence type="ECO:0000256" key="5">
    <source>
        <dbReference type="ARBA" id="ARBA00022723"/>
    </source>
</evidence>
<sequence>MAEMLYLFDMLLKSSDSSSEDELNLLLRHVGDSKPKINHFINIVREFDDETFRKHFRIRRRTCTRMIEHFENSQFFPKTGERGVQVKSAETHVLSFLWYFAGNKCCMRDVAGRFALAESTFHTCLKRILDYMIDIAPTFVSFPTSQEGKLHISRKFEDISGIPGILGCIDGTFIPIRTPVYKSKSTYVNRHDFASLTLQAICDSDKRFLDLFTGVSSKIHDARVFKLSILSNKLRELCGVDFHILGDDAYPLKQFLITPYRDYGNLSPEQTIFNMKFSRARVKIENAFGLLKQRFRQLIRTDFDTVDMTSKFIVSCCALHNMCIDKGDDWVEEEQESAGDSSSTNNAGTNDVCDHEERERGEVKRQYLCQLCNL</sequence>
<reference evidence="11" key="1">
    <citation type="submission" date="2023-01" db="EMBL/GenBank/DDBJ databases">
        <title>Key to firefly adult light organ development and bioluminescence: homeobox transcription factors regulate luciferase expression and transportation to peroxisome.</title>
        <authorList>
            <person name="Fu X."/>
        </authorList>
    </citation>
    <scope>NUCLEOTIDE SEQUENCE [LARGE SCALE GENOMIC DNA]</scope>
</reference>
<evidence type="ECO:0000313" key="11">
    <source>
        <dbReference type="Proteomes" id="UP001353858"/>
    </source>
</evidence>
<feature type="compositionally biased region" description="Polar residues" evidence="8">
    <location>
        <begin position="338"/>
        <end position="349"/>
    </location>
</feature>
<comment type="cofactor">
    <cofactor evidence="1">
        <name>a divalent metal cation</name>
        <dbReference type="ChEBI" id="CHEBI:60240"/>
    </cofactor>
</comment>
<evidence type="ECO:0000256" key="4">
    <source>
        <dbReference type="ARBA" id="ARBA00022722"/>
    </source>
</evidence>
<comment type="subcellular location">
    <subcellularLocation>
        <location evidence="2">Nucleus</location>
    </subcellularLocation>
</comment>
<keyword evidence="11" id="KW-1185">Reference proteome</keyword>
<dbReference type="GO" id="GO:0004518">
    <property type="term" value="F:nuclease activity"/>
    <property type="evidence" value="ECO:0007669"/>
    <property type="project" value="UniProtKB-KW"/>
</dbReference>
<dbReference type="GO" id="GO:0005634">
    <property type="term" value="C:nucleus"/>
    <property type="evidence" value="ECO:0007669"/>
    <property type="project" value="UniProtKB-SubCell"/>
</dbReference>
<evidence type="ECO:0000256" key="3">
    <source>
        <dbReference type="ARBA" id="ARBA00006958"/>
    </source>
</evidence>
<evidence type="ECO:0000313" key="10">
    <source>
        <dbReference type="EMBL" id="KAK4873981.1"/>
    </source>
</evidence>
<evidence type="ECO:0000259" key="9">
    <source>
        <dbReference type="Pfam" id="PF13359"/>
    </source>
</evidence>
<accession>A0AAN7P4B1</accession>
<dbReference type="Proteomes" id="UP001353858">
    <property type="component" value="Unassembled WGS sequence"/>
</dbReference>
<evidence type="ECO:0000256" key="2">
    <source>
        <dbReference type="ARBA" id="ARBA00004123"/>
    </source>
</evidence>
<keyword evidence="4" id="KW-0540">Nuclease</keyword>
<comment type="similarity">
    <text evidence="3">Belongs to the HARBI1 family.</text>
</comment>
<gene>
    <name evidence="10" type="ORF">RN001_013341</name>
</gene>
<dbReference type="InterPro" id="IPR045249">
    <property type="entry name" value="HARBI1-like"/>
</dbReference>
<dbReference type="Pfam" id="PF13359">
    <property type="entry name" value="DDE_Tnp_4"/>
    <property type="match status" value="1"/>
</dbReference>
<evidence type="ECO:0000256" key="6">
    <source>
        <dbReference type="ARBA" id="ARBA00022801"/>
    </source>
</evidence>
<dbReference type="EMBL" id="JARPUR010000006">
    <property type="protein sequence ID" value="KAK4873981.1"/>
    <property type="molecule type" value="Genomic_DNA"/>
</dbReference>
<comment type="caution">
    <text evidence="10">The sequence shown here is derived from an EMBL/GenBank/DDBJ whole genome shotgun (WGS) entry which is preliminary data.</text>
</comment>
<dbReference type="PANTHER" id="PTHR22930:SF85">
    <property type="entry name" value="GH03217P-RELATED"/>
    <property type="match status" value="1"/>
</dbReference>
<evidence type="ECO:0000256" key="7">
    <source>
        <dbReference type="ARBA" id="ARBA00023242"/>
    </source>
</evidence>
<name>A0AAN7P4B1_9COLE</name>
<protein>
    <recommendedName>
        <fullName evidence="9">DDE Tnp4 domain-containing protein</fullName>
    </recommendedName>
</protein>
<dbReference type="InterPro" id="IPR027806">
    <property type="entry name" value="HARBI1_dom"/>
</dbReference>
<proteinExistence type="inferred from homology"/>